<dbReference type="Proteomes" id="UP000218785">
    <property type="component" value="Chromosome"/>
</dbReference>
<reference evidence="1 2" key="1">
    <citation type="submission" date="2017-06" db="EMBL/GenBank/DDBJ databases">
        <title>Genome sequencing of cyanobaciteial culture collection at National Institute for Environmental Studies (NIES).</title>
        <authorList>
            <person name="Hirose Y."/>
            <person name="Shimura Y."/>
            <person name="Fujisawa T."/>
            <person name="Nakamura Y."/>
            <person name="Kawachi M."/>
        </authorList>
    </citation>
    <scope>NUCLEOTIDE SEQUENCE [LARGE SCALE GENOMIC DNA]</scope>
    <source>
        <strain evidence="1 2">NIES-37</strain>
    </source>
</reference>
<protein>
    <submittedName>
        <fullName evidence="1">Uncharacterized protein</fullName>
    </submittedName>
</protein>
<proteinExistence type="predicted"/>
<dbReference type="RefSeq" id="WP_096578379.1">
    <property type="nucleotide sequence ID" value="NZ_CAWNJS010000001.1"/>
</dbReference>
<sequence length="89" mass="10132">MTRRKLKKIDKFAQALINQRGCSISPGEYEYVSVGATLIREHLKTFFDGTGVNPPELKTVKNWFYSDCPDWAIAVLTRALISQNQETPQ</sequence>
<accession>A0A1Z4N2E7</accession>
<keyword evidence="2" id="KW-1185">Reference proteome</keyword>
<gene>
    <name evidence="1" type="ORF">NIES37_38790</name>
</gene>
<dbReference type="AlphaFoldDB" id="A0A1Z4N2E7"/>
<evidence type="ECO:0000313" key="1">
    <source>
        <dbReference type="EMBL" id="BAY99896.1"/>
    </source>
</evidence>
<organism evidence="1 2">
    <name type="scientific">Tolypothrix tenuis PCC 7101</name>
    <dbReference type="NCBI Taxonomy" id="231146"/>
    <lineage>
        <taxon>Bacteria</taxon>
        <taxon>Bacillati</taxon>
        <taxon>Cyanobacteriota</taxon>
        <taxon>Cyanophyceae</taxon>
        <taxon>Nostocales</taxon>
        <taxon>Tolypothrichaceae</taxon>
        <taxon>Tolypothrix</taxon>
    </lineage>
</organism>
<evidence type="ECO:0000313" key="2">
    <source>
        <dbReference type="Proteomes" id="UP000218785"/>
    </source>
</evidence>
<name>A0A1Z4N2E7_9CYAN</name>
<dbReference type="KEGG" id="ttq:NIES37_38790"/>
<dbReference type="EMBL" id="AP018248">
    <property type="protein sequence ID" value="BAY99896.1"/>
    <property type="molecule type" value="Genomic_DNA"/>
</dbReference>